<evidence type="ECO:0000313" key="5">
    <source>
        <dbReference type="EMBL" id="GLG86966.1"/>
    </source>
</evidence>
<reference evidence="5" key="1">
    <citation type="submission" date="2022-09" db="EMBL/GenBank/DDBJ databases">
        <title>Draft genome sequence of Coprococcus comes strain 31264.</title>
        <authorList>
            <person name="Atsushi H."/>
            <person name="Moriya O."/>
            <person name="Mitsuo S."/>
        </authorList>
    </citation>
    <scope>NUCLEOTIDE SEQUENCE</scope>
    <source>
        <strain evidence="5">JCM 31264</strain>
    </source>
</reference>
<evidence type="ECO:0000256" key="1">
    <source>
        <dbReference type="ARBA" id="ARBA00008857"/>
    </source>
</evidence>
<sequence>MRYIHSIIKLVIRNSHFDLYYLYSSTRITQLRNGTYQARVYIKGNDKPIYASSKRLEEVKQKREKILEQYNLGLQTDASKKTLNDWFDEWMELYVVGKVKPRTVQNYIREYERCKSYIGHIKVNQLQPTYIQKMVNELFKKGYKRATVKQSVSV</sequence>
<dbReference type="InterPro" id="IPR010998">
    <property type="entry name" value="Integrase_recombinase_N"/>
</dbReference>
<reference evidence="5" key="2">
    <citation type="submission" date="2022-11" db="EMBL/GenBank/DDBJ databases">
        <title>Draft genome sequence of Coprococcus comes strain 31264.</title>
        <authorList>
            <person name="Hisatomi A."/>
            <person name="Ohkuma M."/>
            <person name="Sakamoto M."/>
        </authorList>
    </citation>
    <scope>NUCLEOTIDE SEQUENCE</scope>
    <source>
        <strain evidence="5">JCM 31264</strain>
    </source>
</reference>
<accession>A0AA37VAR9</accession>
<dbReference type="Pfam" id="PF14659">
    <property type="entry name" value="Phage_int_SAM_3"/>
    <property type="match status" value="1"/>
</dbReference>
<dbReference type="SUPFAM" id="SSF56349">
    <property type="entry name" value="DNA breaking-rejoining enzymes"/>
    <property type="match status" value="1"/>
</dbReference>
<name>A0AA37VAR9_9FIRM</name>
<dbReference type="InterPro" id="IPR011010">
    <property type="entry name" value="DNA_brk_join_enz"/>
</dbReference>
<dbReference type="InterPro" id="IPR004107">
    <property type="entry name" value="Integrase_SAM-like_N"/>
</dbReference>
<dbReference type="PROSITE" id="PS51900">
    <property type="entry name" value="CB"/>
    <property type="match status" value="1"/>
</dbReference>
<proteinExistence type="inferred from homology"/>
<evidence type="ECO:0000313" key="6">
    <source>
        <dbReference type="Proteomes" id="UP001145109"/>
    </source>
</evidence>
<feature type="domain" description="Core-binding (CB)" evidence="4">
    <location>
        <begin position="81"/>
        <end position="154"/>
    </location>
</feature>
<dbReference type="GO" id="GO:0015074">
    <property type="term" value="P:DNA integration"/>
    <property type="evidence" value="ECO:0007669"/>
    <property type="project" value="InterPro"/>
</dbReference>
<evidence type="ECO:0000256" key="3">
    <source>
        <dbReference type="PROSITE-ProRule" id="PRU01248"/>
    </source>
</evidence>
<organism evidence="5 6">
    <name type="scientific">Coprococcus comes</name>
    <dbReference type="NCBI Taxonomy" id="410072"/>
    <lineage>
        <taxon>Bacteria</taxon>
        <taxon>Bacillati</taxon>
        <taxon>Bacillota</taxon>
        <taxon>Clostridia</taxon>
        <taxon>Lachnospirales</taxon>
        <taxon>Lachnospiraceae</taxon>
        <taxon>Coprococcus</taxon>
    </lineage>
</organism>
<dbReference type="Proteomes" id="UP001145109">
    <property type="component" value="Unassembled WGS sequence"/>
</dbReference>
<dbReference type="Gene3D" id="1.10.150.130">
    <property type="match status" value="1"/>
</dbReference>
<protein>
    <recommendedName>
        <fullName evidence="4">Core-binding (CB) domain-containing protein</fullName>
    </recommendedName>
</protein>
<keyword evidence="2 3" id="KW-0238">DNA-binding</keyword>
<evidence type="ECO:0000259" key="4">
    <source>
        <dbReference type="PROSITE" id="PS51900"/>
    </source>
</evidence>
<dbReference type="InterPro" id="IPR044068">
    <property type="entry name" value="CB"/>
</dbReference>
<dbReference type="GO" id="GO:0003677">
    <property type="term" value="F:DNA binding"/>
    <property type="evidence" value="ECO:0007669"/>
    <property type="project" value="UniProtKB-UniRule"/>
</dbReference>
<dbReference type="AlphaFoldDB" id="A0AA37VAR9"/>
<evidence type="ECO:0000256" key="2">
    <source>
        <dbReference type="ARBA" id="ARBA00023125"/>
    </source>
</evidence>
<dbReference type="EMBL" id="BSCI01000007">
    <property type="protein sequence ID" value="GLG86966.1"/>
    <property type="molecule type" value="Genomic_DNA"/>
</dbReference>
<comment type="similarity">
    <text evidence="1">Belongs to the 'phage' integrase family.</text>
</comment>
<comment type="caution">
    <text evidence="5">The sequence shown here is derived from an EMBL/GenBank/DDBJ whole genome shotgun (WGS) entry which is preliminary data.</text>
</comment>
<gene>
    <name evidence="5" type="ORF">comes_15110</name>
</gene>